<proteinExistence type="inferred from homology"/>
<dbReference type="Pfam" id="PF25954">
    <property type="entry name" value="Beta-barrel_RND_2"/>
    <property type="match status" value="1"/>
</dbReference>
<dbReference type="PANTHER" id="PTHR30469:SF15">
    <property type="entry name" value="HLYD FAMILY OF SECRETION PROTEINS"/>
    <property type="match status" value="1"/>
</dbReference>
<sequence>MSDTFFNVGCPTRFLFTDYEPTMNMSQRVRQIDLKASFIRLARTAATSVALTWSMTSMCYGQGYTTEHQGLTEPKYDILVAATEIGRIDEVNVDVGDVVQEGQVIARLEDDSQVADVKYAKERAAMHGESDAAKAEANFARNRLKQLQELAKQQMARPDEIIRATADLDIARSRELASIEQDALRQLELQRYELRLSRRKVLAPSGGVVAEVFHHPGEYLTPGDPAVIRLLVVDQIFGVFNLPAADALALHVGDPATVFVASLSQPVRATVHSIAPAINGDSGTIKVRYLLNNKDGKVRVGDQCRISIESTRPALSSSDYRYSRQSQRTELSAAKASAGSIR</sequence>
<dbReference type="GO" id="GO:1990281">
    <property type="term" value="C:efflux pump complex"/>
    <property type="evidence" value="ECO:0007669"/>
    <property type="project" value="TreeGrafter"/>
</dbReference>
<dbReference type="Proteomes" id="UP000320176">
    <property type="component" value="Unassembled WGS sequence"/>
</dbReference>
<dbReference type="OrthoDB" id="9806939at2"/>
<comment type="caution">
    <text evidence="5">The sequence shown here is derived from an EMBL/GenBank/DDBJ whole genome shotgun (WGS) entry which is preliminary data.</text>
</comment>
<feature type="compositionally biased region" description="Low complexity" evidence="3">
    <location>
        <begin position="319"/>
        <end position="328"/>
    </location>
</feature>
<dbReference type="InterPro" id="IPR058792">
    <property type="entry name" value="Beta-barrel_RND_2"/>
</dbReference>
<evidence type="ECO:0000259" key="4">
    <source>
        <dbReference type="Pfam" id="PF25954"/>
    </source>
</evidence>
<organism evidence="5 6">
    <name type="scientific">Stieleria varia</name>
    <dbReference type="NCBI Taxonomy" id="2528005"/>
    <lineage>
        <taxon>Bacteria</taxon>
        <taxon>Pseudomonadati</taxon>
        <taxon>Planctomycetota</taxon>
        <taxon>Planctomycetia</taxon>
        <taxon>Pirellulales</taxon>
        <taxon>Pirellulaceae</taxon>
        <taxon>Stieleria</taxon>
    </lineage>
</organism>
<comment type="similarity">
    <text evidence="1">Belongs to the membrane fusion protein (MFP) (TC 8.A.1) family.</text>
</comment>
<dbReference type="Gene3D" id="2.40.50.100">
    <property type="match status" value="1"/>
</dbReference>
<dbReference type="NCBIfam" id="TIGR01730">
    <property type="entry name" value="RND_mfp"/>
    <property type="match status" value="1"/>
</dbReference>
<feature type="coiled-coil region" evidence="2">
    <location>
        <begin position="130"/>
        <end position="157"/>
    </location>
</feature>
<dbReference type="SUPFAM" id="SSF111369">
    <property type="entry name" value="HlyD-like secretion proteins"/>
    <property type="match status" value="1"/>
</dbReference>
<dbReference type="Gene3D" id="2.40.30.170">
    <property type="match status" value="1"/>
</dbReference>
<keyword evidence="2" id="KW-0175">Coiled coil</keyword>
<name>A0A5C6B2E8_9BACT</name>
<evidence type="ECO:0000256" key="2">
    <source>
        <dbReference type="SAM" id="Coils"/>
    </source>
</evidence>
<dbReference type="GO" id="GO:0015562">
    <property type="term" value="F:efflux transmembrane transporter activity"/>
    <property type="evidence" value="ECO:0007669"/>
    <property type="project" value="TreeGrafter"/>
</dbReference>
<protein>
    <submittedName>
        <fullName evidence="5">Multidrug resistance protein MdtN</fullName>
    </submittedName>
</protein>
<evidence type="ECO:0000256" key="1">
    <source>
        <dbReference type="ARBA" id="ARBA00009477"/>
    </source>
</evidence>
<keyword evidence="6" id="KW-1185">Reference proteome</keyword>
<dbReference type="AlphaFoldDB" id="A0A5C6B2E8"/>
<dbReference type="PANTHER" id="PTHR30469">
    <property type="entry name" value="MULTIDRUG RESISTANCE PROTEIN MDTA"/>
    <property type="match status" value="1"/>
</dbReference>
<feature type="domain" description="CusB-like beta-barrel" evidence="4">
    <location>
        <begin position="241"/>
        <end position="310"/>
    </location>
</feature>
<accession>A0A5C6B2E8</accession>
<evidence type="ECO:0000313" key="6">
    <source>
        <dbReference type="Proteomes" id="UP000320176"/>
    </source>
</evidence>
<dbReference type="RefSeq" id="WP_146519560.1">
    <property type="nucleotide sequence ID" value="NZ_CP151726.1"/>
</dbReference>
<dbReference type="Gene3D" id="1.10.287.470">
    <property type="entry name" value="Helix hairpin bin"/>
    <property type="match status" value="1"/>
</dbReference>
<evidence type="ECO:0000256" key="3">
    <source>
        <dbReference type="SAM" id="MobiDB-lite"/>
    </source>
</evidence>
<reference evidence="5 6" key="1">
    <citation type="submission" date="2019-02" db="EMBL/GenBank/DDBJ databases">
        <title>Deep-cultivation of Planctomycetes and their phenomic and genomic characterization uncovers novel biology.</title>
        <authorList>
            <person name="Wiegand S."/>
            <person name="Jogler M."/>
            <person name="Boedeker C."/>
            <person name="Pinto D."/>
            <person name="Vollmers J."/>
            <person name="Rivas-Marin E."/>
            <person name="Kohn T."/>
            <person name="Peeters S.H."/>
            <person name="Heuer A."/>
            <person name="Rast P."/>
            <person name="Oberbeckmann S."/>
            <person name="Bunk B."/>
            <person name="Jeske O."/>
            <person name="Meyerdierks A."/>
            <person name="Storesund J.E."/>
            <person name="Kallscheuer N."/>
            <person name="Luecker S."/>
            <person name="Lage O.M."/>
            <person name="Pohl T."/>
            <person name="Merkel B.J."/>
            <person name="Hornburger P."/>
            <person name="Mueller R.-W."/>
            <person name="Bruemmer F."/>
            <person name="Labrenz M."/>
            <person name="Spormann A.M."/>
            <person name="Op Den Camp H."/>
            <person name="Overmann J."/>
            <person name="Amann R."/>
            <person name="Jetten M.S.M."/>
            <person name="Mascher T."/>
            <person name="Medema M.H."/>
            <person name="Devos D.P."/>
            <person name="Kaster A.-K."/>
            <person name="Ovreas L."/>
            <person name="Rohde M."/>
            <person name="Galperin M.Y."/>
            <person name="Jogler C."/>
        </authorList>
    </citation>
    <scope>NUCLEOTIDE SEQUENCE [LARGE SCALE GENOMIC DNA]</scope>
    <source>
        <strain evidence="5 6">Pla52n</strain>
    </source>
</reference>
<evidence type="ECO:0000313" key="5">
    <source>
        <dbReference type="EMBL" id="TWU06485.1"/>
    </source>
</evidence>
<dbReference type="InterPro" id="IPR006143">
    <property type="entry name" value="RND_pump_MFP"/>
</dbReference>
<gene>
    <name evidence="5" type="ORF">Pla52n_22070</name>
</gene>
<feature type="region of interest" description="Disordered" evidence="3">
    <location>
        <begin position="319"/>
        <end position="342"/>
    </location>
</feature>
<dbReference type="EMBL" id="SJPN01000002">
    <property type="protein sequence ID" value="TWU06485.1"/>
    <property type="molecule type" value="Genomic_DNA"/>
</dbReference>